<feature type="compositionally biased region" description="Polar residues" evidence="2">
    <location>
        <begin position="1"/>
        <end position="12"/>
    </location>
</feature>
<reference evidence="6" key="1">
    <citation type="submission" date="2017-02" db="UniProtKB">
        <authorList>
            <consortium name="WormBaseParasite"/>
        </authorList>
    </citation>
    <scope>IDENTIFICATION</scope>
</reference>
<dbReference type="Pfam" id="PF21007">
    <property type="entry name" value="FBF1"/>
    <property type="match status" value="1"/>
</dbReference>
<accession>A0A0M3JTB0</accession>
<dbReference type="PANTHER" id="PTHR33689:SF1">
    <property type="entry name" value="FAS-BINDING FACTOR 1"/>
    <property type="match status" value="1"/>
</dbReference>
<evidence type="ECO:0000256" key="1">
    <source>
        <dbReference type="SAM" id="Coils"/>
    </source>
</evidence>
<reference evidence="4 5" key="2">
    <citation type="submission" date="2018-11" db="EMBL/GenBank/DDBJ databases">
        <authorList>
            <consortium name="Pathogen Informatics"/>
        </authorList>
    </citation>
    <scope>NUCLEOTIDE SEQUENCE [LARGE SCALE GENOMIC DNA]</scope>
</reference>
<dbReference type="GO" id="GO:0005814">
    <property type="term" value="C:centriole"/>
    <property type="evidence" value="ECO:0007669"/>
    <property type="project" value="TreeGrafter"/>
</dbReference>
<evidence type="ECO:0000313" key="4">
    <source>
        <dbReference type="EMBL" id="VDK43710.1"/>
    </source>
</evidence>
<feature type="region of interest" description="Disordered" evidence="2">
    <location>
        <begin position="1"/>
        <end position="31"/>
    </location>
</feature>
<dbReference type="WBParaSite" id="ASIM_0001125701-mRNA-1">
    <property type="protein sequence ID" value="ASIM_0001125701-mRNA-1"/>
    <property type="gene ID" value="ASIM_0001125701"/>
</dbReference>
<evidence type="ECO:0000313" key="5">
    <source>
        <dbReference type="Proteomes" id="UP000267096"/>
    </source>
</evidence>
<protein>
    <submittedName>
        <fullName evidence="6">PH domain-containing protein</fullName>
    </submittedName>
</protein>
<gene>
    <name evidence="4" type="ORF">ASIM_LOCUS10815</name>
</gene>
<feature type="coiled-coil region" evidence="1">
    <location>
        <begin position="310"/>
        <end position="337"/>
    </location>
</feature>
<dbReference type="PANTHER" id="PTHR33689">
    <property type="entry name" value="FAS-BINDING FACTOR 1"/>
    <property type="match status" value="1"/>
</dbReference>
<evidence type="ECO:0000256" key="2">
    <source>
        <dbReference type="SAM" id="MobiDB-lite"/>
    </source>
</evidence>
<keyword evidence="1" id="KW-0175">Coiled coil</keyword>
<name>A0A0M3JTB0_ANISI</name>
<proteinExistence type="predicted"/>
<dbReference type="InterPro" id="IPR049390">
    <property type="entry name" value="FBF1_C"/>
</dbReference>
<dbReference type="GO" id="GO:0090162">
    <property type="term" value="P:establishment of epithelial cell polarity"/>
    <property type="evidence" value="ECO:0007669"/>
    <property type="project" value="InterPro"/>
</dbReference>
<feature type="coiled-coil region" evidence="1">
    <location>
        <begin position="63"/>
        <end position="116"/>
    </location>
</feature>
<dbReference type="EMBL" id="UYRR01031020">
    <property type="protein sequence ID" value="VDK43710.1"/>
    <property type="molecule type" value="Genomic_DNA"/>
</dbReference>
<feature type="domain" description="Fas-binding factor 1 C-terminal" evidence="3">
    <location>
        <begin position="62"/>
        <end position="378"/>
    </location>
</feature>
<dbReference type="AlphaFoldDB" id="A0A0M3JTB0"/>
<sequence length="484" mass="56220">MSRSRTNPNLLESSQPHHTSSTQSADNLPFLLSATTTGDAAAVQPNAAVPTAADGSFHGYDRIQRLENEIDRLNREIDDLKRKKKEDEEDLIDEWKQKLVKKQQEHNEAISELEANHRKVVDRLNDEYTSTSERVMQNLQRQLEAMGVVQSESRKQELVVTEVENLTEQIKQIATQVTTLNEKSFTDRQTTVQIKEEHVKLREERLAKEQEKLQEERKMVDELNIKLQSTFQRSEEEILKEKWQIRDERNRLNAEKNAFKEEQKFILNVIEKHKAETEAARTAFLNEQHDLLVRMFSEKAAFDEERNAFITQRDNDIARLKAEAQRLQERVKQVEDAEKLMVASRQTYQSKYRELIELEQTLFDECVELQQCRAELEASLTNKSLAYNQLAINEVPFERNLPEVVADPFTDATSNQSTDSVRSANDVSADKITEKISTIYELSSSRSVDSPEVRNEDVRTVLKMHADMLDRYLPDIEIDRNQSQ</sequence>
<keyword evidence="5" id="KW-1185">Reference proteome</keyword>
<evidence type="ECO:0000259" key="3">
    <source>
        <dbReference type="Pfam" id="PF21007"/>
    </source>
</evidence>
<organism evidence="6">
    <name type="scientific">Anisakis simplex</name>
    <name type="common">Herring worm</name>
    <dbReference type="NCBI Taxonomy" id="6269"/>
    <lineage>
        <taxon>Eukaryota</taxon>
        <taxon>Metazoa</taxon>
        <taxon>Ecdysozoa</taxon>
        <taxon>Nematoda</taxon>
        <taxon>Chromadorea</taxon>
        <taxon>Rhabditida</taxon>
        <taxon>Spirurina</taxon>
        <taxon>Ascaridomorpha</taxon>
        <taxon>Ascaridoidea</taxon>
        <taxon>Anisakidae</taxon>
        <taxon>Anisakis</taxon>
        <taxon>Anisakis simplex complex</taxon>
    </lineage>
</organism>
<dbReference type="GO" id="GO:0036064">
    <property type="term" value="C:ciliary basal body"/>
    <property type="evidence" value="ECO:0007669"/>
    <property type="project" value="TreeGrafter"/>
</dbReference>
<evidence type="ECO:0000313" key="6">
    <source>
        <dbReference type="WBParaSite" id="ASIM_0001125701-mRNA-1"/>
    </source>
</evidence>
<dbReference type="OrthoDB" id="8195456at2759"/>
<feature type="compositionally biased region" description="Low complexity" evidence="2">
    <location>
        <begin position="13"/>
        <end position="24"/>
    </location>
</feature>
<dbReference type="GO" id="GO:0097539">
    <property type="term" value="C:ciliary transition fiber"/>
    <property type="evidence" value="ECO:0007669"/>
    <property type="project" value="InterPro"/>
</dbReference>
<dbReference type="InterPro" id="IPR033561">
    <property type="entry name" value="FBF1"/>
</dbReference>
<dbReference type="GO" id="GO:0060271">
    <property type="term" value="P:cilium assembly"/>
    <property type="evidence" value="ECO:0007669"/>
    <property type="project" value="InterPro"/>
</dbReference>
<feature type="coiled-coil region" evidence="1">
    <location>
        <begin position="163"/>
        <end position="262"/>
    </location>
</feature>
<dbReference type="Proteomes" id="UP000267096">
    <property type="component" value="Unassembled WGS sequence"/>
</dbReference>